<evidence type="ECO:0000256" key="4">
    <source>
        <dbReference type="ARBA" id="ARBA00022679"/>
    </source>
</evidence>
<evidence type="ECO:0000256" key="6">
    <source>
        <dbReference type="ARBA" id="ARBA00022842"/>
    </source>
</evidence>
<evidence type="ECO:0000256" key="5">
    <source>
        <dbReference type="ARBA" id="ARBA00022723"/>
    </source>
</evidence>
<evidence type="ECO:0000259" key="9">
    <source>
        <dbReference type="Pfam" id="PF03828"/>
    </source>
</evidence>
<evidence type="ECO:0000256" key="8">
    <source>
        <dbReference type="SAM" id="MobiDB-lite"/>
    </source>
</evidence>
<comment type="cofactor">
    <cofactor evidence="2">
        <name>Mg(2+)</name>
        <dbReference type="ChEBI" id="CHEBI:18420"/>
    </cofactor>
</comment>
<evidence type="ECO:0000256" key="2">
    <source>
        <dbReference type="ARBA" id="ARBA00001946"/>
    </source>
</evidence>
<dbReference type="EC" id="2.7.7.52" evidence="3"/>
<dbReference type="PANTHER" id="PTHR12271">
    <property type="entry name" value="POLY A POLYMERASE CID PAP -RELATED"/>
    <property type="match status" value="1"/>
</dbReference>
<protein>
    <recommendedName>
        <fullName evidence="3">RNA uridylyltransferase</fullName>
        <ecNumber evidence="3">2.7.7.52</ecNumber>
    </recommendedName>
</protein>
<comment type="caution">
    <text evidence="10">The sequence shown here is derived from an EMBL/GenBank/DDBJ whole genome shotgun (WGS) entry which is preliminary data.</text>
</comment>
<gene>
    <name evidence="10" type="ORF">CGC20_8615</name>
</gene>
<feature type="domain" description="PAP-associated" evidence="9">
    <location>
        <begin position="478"/>
        <end position="547"/>
    </location>
</feature>
<dbReference type="GO" id="GO:0050265">
    <property type="term" value="F:RNA uridylyltransferase activity"/>
    <property type="evidence" value="ECO:0007669"/>
    <property type="project" value="UniProtKB-EC"/>
</dbReference>
<name>A0A504X166_LEIDO</name>
<accession>A0A504X166</accession>
<dbReference type="InterPro" id="IPR043519">
    <property type="entry name" value="NT_sf"/>
</dbReference>
<dbReference type="SUPFAM" id="SSF81301">
    <property type="entry name" value="Nucleotidyltransferase"/>
    <property type="match status" value="1"/>
</dbReference>
<comment type="cofactor">
    <cofactor evidence="1">
        <name>Mn(2+)</name>
        <dbReference type="ChEBI" id="CHEBI:29035"/>
    </cofactor>
</comment>
<dbReference type="VEuPathDB" id="TriTrypDB:LDHU3_19.1760"/>
<reference evidence="11" key="1">
    <citation type="submission" date="2019-02" db="EMBL/GenBank/DDBJ databases">
        <title>FDA dAtabase for Regulatory Grade micrObial Sequences (FDA-ARGOS): Supporting development and validation of Infectious Disease Dx tests.</title>
        <authorList>
            <person name="Duncan R."/>
            <person name="Fisher C."/>
            <person name="Tallon L."/>
            <person name="Sadzewicz L."/>
            <person name="Sengamalay N."/>
            <person name="Ott S."/>
            <person name="Godinez A."/>
            <person name="Nagaraj S."/>
            <person name="Vavikolanu K."/>
            <person name="Vyas G."/>
            <person name="Nadendla S."/>
            <person name="Aluvathingal J."/>
            <person name="Sichtig H."/>
        </authorList>
    </citation>
    <scope>NUCLEOTIDE SEQUENCE [LARGE SCALE GENOMIC DNA]</scope>
    <source>
        <strain evidence="11">FDAARGOS_360</strain>
    </source>
</reference>
<dbReference type="SUPFAM" id="SSF81631">
    <property type="entry name" value="PAP/OAS1 substrate-binding domain"/>
    <property type="match status" value="1"/>
</dbReference>
<dbReference type="InterPro" id="IPR002058">
    <property type="entry name" value="PAP_assoc"/>
</dbReference>
<dbReference type="VEuPathDB" id="TriTrypDB:LdCL_190020200"/>
<dbReference type="GO" id="GO:0046872">
    <property type="term" value="F:metal ion binding"/>
    <property type="evidence" value="ECO:0007669"/>
    <property type="project" value="UniProtKB-KW"/>
</dbReference>
<evidence type="ECO:0000256" key="3">
    <source>
        <dbReference type="ARBA" id="ARBA00012472"/>
    </source>
</evidence>
<dbReference type="EMBL" id="RHLD01000033">
    <property type="protein sequence ID" value="TPP41738.1"/>
    <property type="molecule type" value="Genomic_DNA"/>
</dbReference>
<dbReference type="AlphaFoldDB" id="A0A504X166"/>
<sequence length="960" mass="106629">MTEKEANDLIASAFSSEAMVEAVARVVASGYEKCSLCNNIIEGEAEHVLREHPHVQHIHTMVAKPISPLPARGSQDQASMDVGSFAVATSVKADRGEDAFRVVQRARAQLHRLLDGMQGIEGHVYLFGSVVSMGSWDGVGDGDFSFICPKWYTLPAPHGQVVVREEAVEEDSDDETLAGRKEGKEVEESSSVGEADDFGTVSATALRHASPGKSAEDAATEKSQSSVLSLKKEKRIICNIAARLRDAGFRFEELDLVLSTRIPVVRRKRAEQEPLRLHAAPQGSFICVRFDTAHAEEQFRNERLSRVISTYNAEEVPSRGNQRGRSLVLCVPDSTDAIHLMSQWKRKNGVRREWLGNRRSPEIFSIDFDLSCRCNGIRNSWLLRRYLAQSEVFRVGNVFLKTWSKACGVNNSRVGFLTSYAVSVLWIYFLLRRGEVVFVNPADIPALPNPKEQMEVPYIPLWPAVADAEADAARTARLGSLLRGFFYFYGEEFDWGAHVATIRQPCDSAADIRTKEDLGWEKSDTLSLVLRDRCYHIFSIEDVYEDDLDLGRHLTPEKAGWIRLQFRLAYRLCCSTRRAGGAAGPSPLWQLFDTPRKRAEDVLHARLYAYLLRNTEDAAAPISEILEQLGVDEESEAVDADTKEDPLYLACAYELGNRLCDLWFDDAQVAQDTAFHKMYNRRSMDYTPPANPTTCGEWAAVCTDDLQEHHDPTSVHQQRCVRLVPPLRSEAGAPAPHFQAANAPARERALQLIKSRRQYEECARELGAHAAKKSNQAPAAVVGVPLKKSAAGMLYPHCFYPLQQHRLFETYAARATFTRCVRDVIEEMALLRGADAPAAFGERGDVLHDRNKLLRYLKKRLCSSVVVADPTYEAVLQFVCLPTEPYIHAPQLPHGHNERPTLHPTPLFLSLVGDGSSGAGVAAKAKKNAPAATPAPVVRKGYNETVCIQGASAASQNGHL</sequence>
<comment type="catalytic activity">
    <reaction evidence="7">
        <text>RNA(n) + UTP = RNA(n)-3'-uridine ribonucleotide + diphosphate</text>
        <dbReference type="Rhea" id="RHEA:14785"/>
        <dbReference type="Rhea" id="RHEA-COMP:14527"/>
        <dbReference type="Rhea" id="RHEA-COMP:17348"/>
        <dbReference type="ChEBI" id="CHEBI:33019"/>
        <dbReference type="ChEBI" id="CHEBI:46398"/>
        <dbReference type="ChEBI" id="CHEBI:140395"/>
        <dbReference type="ChEBI" id="CHEBI:173116"/>
        <dbReference type="EC" id="2.7.7.52"/>
    </reaction>
</comment>
<dbReference type="Pfam" id="PF03828">
    <property type="entry name" value="PAP_assoc"/>
    <property type="match status" value="1"/>
</dbReference>
<evidence type="ECO:0000256" key="7">
    <source>
        <dbReference type="ARBA" id="ARBA00049105"/>
    </source>
</evidence>
<feature type="region of interest" description="Disordered" evidence="8">
    <location>
        <begin position="167"/>
        <end position="194"/>
    </location>
</feature>
<feature type="compositionally biased region" description="Acidic residues" evidence="8">
    <location>
        <begin position="167"/>
        <end position="176"/>
    </location>
</feature>
<dbReference type="GO" id="GO:0031123">
    <property type="term" value="P:RNA 3'-end processing"/>
    <property type="evidence" value="ECO:0007669"/>
    <property type="project" value="TreeGrafter"/>
</dbReference>
<keyword evidence="6" id="KW-0460">Magnesium</keyword>
<dbReference type="Gene3D" id="1.10.1410.10">
    <property type="match status" value="1"/>
</dbReference>
<keyword evidence="4" id="KW-0808">Transferase</keyword>
<organism evidence="10 11">
    <name type="scientific">Leishmania donovani</name>
    <dbReference type="NCBI Taxonomy" id="5661"/>
    <lineage>
        <taxon>Eukaryota</taxon>
        <taxon>Discoba</taxon>
        <taxon>Euglenozoa</taxon>
        <taxon>Kinetoplastea</taxon>
        <taxon>Metakinetoplastina</taxon>
        <taxon>Trypanosomatida</taxon>
        <taxon>Trypanosomatidae</taxon>
        <taxon>Leishmaniinae</taxon>
        <taxon>Leishmania</taxon>
    </lineage>
</organism>
<evidence type="ECO:0000313" key="11">
    <source>
        <dbReference type="Proteomes" id="UP000318821"/>
    </source>
</evidence>
<evidence type="ECO:0000256" key="1">
    <source>
        <dbReference type="ARBA" id="ARBA00001936"/>
    </source>
</evidence>
<keyword evidence="5" id="KW-0479">Metal-binding</keyword>
<proteinExistence type="predicted"/>
<feature type="compositionally biased region" description="Basic and acidic residues" evidence="8">
    <location>
        <begin position="177"/>
        <end position="187"/>
    </location>
</feature>
<dbReference type="Proteomes" id="UP000318821">
    <property type="component" value="Unassembled WGS sequence"/>
</dbReference>
<dbReference type="GO" id="GO:0005737">
    <property type="term" value="C:cytoplasm"/>
    <property type="evidence" value="ECO:0007669"/>
    <property type="project" value="UniProtKB-ARBA"/>
</dbReference>
<evidence type="ECO:0000313" key="10">
    <source>
        <dbReference type="EMBL" id="TPP41738.1"/>
    </source>
</evidence>
<dbReference type="VEuPathDB" id="TriTrypDB:LdBPK_191450.1"/>
<dbReference type="PANTHER" id="PTHR12271:SF98">
    <property type="entry name" value="RNA EDITING 3' TERMINAL URIDYLYL TRANSFERASE 1"/>
    <property type="match status" value="1"/>
</dbReference>